<protein>
    <submittedName>
        <fullName evidence="2">Lytic transglycosylase domain-containing protein</fullName>
    </submittedName>
</protein>
<dbReference type="PANTHER" id="PTHR37423:SF2">
    <property type="entry name" value="MEMBRANE-BOUND LYTIC MUREIN TRANSGLYCOSYLASE C"/>
    <property type="match status" value="1"/>
</dbReference>
<dbReference type="RefSeq" id="WP_143848631.1">
    <property type="nucleotide sequence ID" value="NZ_VLXZ01000005.1"/>
</dbReference>
<sequence length="230" mass="26640">MLQRFVYASLLALVMLTSYFAYSTYSLTQEISNKEQELNSLLITKDELELQNRADLSGTSVASYNKWLQSTELAEQLYKDSDGRFKKDWGLFLGELAQEKEMDPYIVYELLKVETGGSFDPNSVGPRTRFGVAYGMAQFMTNTAPWIADRANLEYKKELLFEPLYSIQLSVEYLDYLYDEYNDWDYALTAYNRGMTGLEKYIEQNGHARSEYAVRIQQGVMHHDSIAFNK</sequence>
<dbReference type="PANTHER" id="PTHR37423">
    <property type="entry name" value="SOLUBLE LYTIC MUREIN TRANSGLYCOSYLASE-RELATED"/>
    <property type="match status" value="1"/>
</dbReference>
<comment type="caution">
    <text evidence="2">The sequence shown here is derived from an EMBL/GenBank/DDBJ whole genome shotgun (WGS) entry which is preliminary data.</text>
</comment>
<dbReference type="Proteomes" id="UP000318521">
    <property type="component" value="Unassembled WGS sequence"/>
</dbReference>
<dbReference type="InterPro" id="IPR008258">
    <property type="entry name" value="Transglycosylase_SLT_dom_1"/>
</dbReference>
<reference evidence="2 3" key="1">
    <citation type="submission" date="2019-07" db="EMBL/GenBank/DDBJ databases">
        <authorList>
            <person name="Park Y.J."/>
            <person name="Jeong S.E."/>
            <person name="Jung H.S."/>
        </authorList>
    </citation>
    <scope>NUCLEOTIDE SEQUENCE [LARGE SCALE GENOMIC DNA]</scope>
    <source>
        <strain evidence="3">P16(2019)</strain>
    </source>
</reference>
<dbReference type="OrthoDB" id="9815002at2"/>
<evidence type="ECO:0000313" key="2">
    <source>
        <dbReference type="EMBL" id="TSB46737.1"/>
    </source>
</evidence>
<keyword evidence="3" id="KW-1185">Reference proteome</keyword>
<dbReference type="SUPFAM" id="SSF53955">
    <property type="entry name" value="Lysozyme-like"/>
    <property type="match status" value="1"/>
</dbReference>
<dbReference type="Pfam" id="PF01464">
    <property type="entry name" value="SLT"/>
    <property type="match status" value="1"/>
</dbReference>
<evidence type="ECO:0000259" key="1">
    <source>
        <dbReference type="Pfam" id="PF01464"/>
    </source>
</evidence>
<dbReference type="EMBL" id="VLXZ01000005">
    <property type="protein sequence ID" value="TSB46737.1"/>
    <property type="molecule type" value="Genomic_DNA"/>
</dbReference>
<dbReference type="AlphaFoldDB" id="A0A553ZZ66"/>
<dbReference type="InterPro" id="IPR023346">
    <property type="entry name" value="Lysozyme-like_dom_sf"/>
</dbReference>
<dbReference type="Gene3D" id="1.10.530.10">
    <property type="match status" value="1"/>
</dbReference>
<feature type="domain" description="Transglycosylase SLT" evidence="1">
    <location>
        <begin position="95"/>
        <end position="209"/>
    </location>
</feature>
<gene>
    <name evidence="2" type="ORF">FN960_10345</name>
</gene>
<name>A0A553ZZ66_9BACI</name>
<organism evidence="2 3">
    <name type="scientific">Alkalicoccobacillus porphyridii</name>
    <dbReference type="NCBI Taxonomy" id="2597270"/>
    <lineage>
        <taxon>Bacteria</taxon>
        <taxon>Bacillati</taxon>
        <taxon>Bacillota</taxon>
        <taxon>Bacilli</taxon>
        <taxon>Bacillales</taxon>
        <taxon>Bacillaceae</taxon>
        <taxon>Alkalicoccobacillus</taxon>
    </lineage>
</organism>
<accession>A0A553ZZ66</accession>
<evidence type="ECO:0000313" key="3">
    <source>
        <dbReference type="Proteomes" id="UP000318521"/>
    </source>
</evidence>
<proteinExistence type="predicted"/>